<proteinExistence type="predicted"/>
<reference evidence="1" key="1">
    <citation type="submission" date="2018-05" db="EMBL/GenBank/DDBJ databases">
        <title>Draft genome of Mucuna pruriens seed.</title>
        <authorList>
            <person name="Nnadi N.E."/>
            <person name="Vos R."/>
            <person name="Hasami M.H."/>
            <person name="Devisetty U.K."/>
            <person name="Aguiy J.C."/>
        </authorList>
    </citation>
    <scope>NUCLEOTIDE SEQUENCE [LARGE SCALE GENOMIC DNA]</scope>
    <source>
        <strain evidence="1">JCA_2017</strain>
    </source>
</reference>
<organism evidence="1 2">
    <name type="scientific">Mucuna pruriens</name>
    <name type="common">Velvet bean</name>
    <name type="synonym">Dolichos pruriens</name>
    <dbReference type="NCBI Taxonomy" id="157652"/>
    <lineage>
        <taxon>Eukaryota</taxon>
        <taxon>Viridiplantae</taxon>
        <taxon>Streptophyta</taxon>
        <taxon>Embryophyta</taxon>
        <taxon>Tracheophyta</taxon>
        <taxon>Spermatophyta</taxon>
        <taxon>Magnoliopsida</taxon>
        <taxon>eudicotyledons</taxon>
        <taxon>Gunneridae</taxon>
        <taxon>Pentapetalae</taxon>
        <taxon>rosids</taxon>
        <taxon>fabids</taxon>
        <taxon>Fabales</taxon>
        <taxon>Fabaceae</taxon>
        <taxon>Papilionoideae</taxon>
        <taxon>50 kb inversion clade</taxon>
        <taxon>NPAAA clade</taxon>
        <taxon>indigoferoid/millettioid clade</taxon>
        <taxon>Phaseoleae</taxon>
        <taxon>Mucuna</taxon>
    </lineage>
</organism>
<evidence type="ECO:0000313" key="2">
    <source>
        <dbReference type="Proteomes" id="UP000257109"/>
    </source>
</evidence>
<dbReference type="AlphaFoldDB" id="A0A371GCF0"/>
<name>A0A371GCF0_MUCPR</name>
<keyword evidence="2" id="KW-1185">Reference proteome</keyword>
<sequence length="90" mass="9654">MVCDIGPTHLRGEPFGLGPCEVAHIVTNGSNWPISSPSSSAVIYTVTPSSSPFASVHYFLNSAPTHQSFVAQVSKLKAKDKTLLKFKAYC</sequence>
<dbReference type="EMBL" id="QJKJ01006007">
    <property type="protein sequence ID" value="RDX88238.1"/>
    <property type="molecule type" value="Genomic_DNA"/>
</dbReference>
<feature type="non-terminal residue" evidence="1">
    <location>
        <position position="1"/>
    </location>
</feature>
<protein>
    <submittedName>
        <fullName evidence="1">Uncharacterized protein</fullName>
    </submittedName>
</protein>
<evidence type="ECO:0000313" key="1">
    <source>
        <dbReference type="EMBL" id="RDX88238.1"/>
    </source>
</evidence>
<gene>
    <name evidence="1" type="ORF">CR513_30200</name>
</gene>
<accession>A0A371GCF0</accession>
<comment type="caution">
    <text evidence="1">The sequence shown here is derived from an EMBL/GenBank/DDBJ whole genome shotgun (WGS) entry which is preliminary data.</text>
</comment>
<dbReference type="Proteomes" id="UP000257109">
    <property type="component" value="Unassembled WGS sequence"/>
</dbReference>